<dbReference type="Proteomes" id="UP000234882">
    <property type="component" value="Chromosome"/>
</dbReference>
<evidence type="ECO:0000256" key="4">
    <source>
        <dbReference type="ARBA" id="ARBA00022741"/>
    </source>
</evidence>
<dbReference type="GO" id="GO:0003746">
    <property type="term" value="F:translation elongation factor activity"/>
    <property type="evidence" value="ECO:0007669"/>
    <property type="project" value="UniProtKB-KW"/>
</dbReference>
<evidence type="ECO:0000256" key="7">
    <source>
        <dbReference type="ARBA" id="ARBA00025526"/>
    </source>
</evidence>
<dbReference type="EMBL" id="CP025583">
    <property type="protein sequence ID" value="AUM73942.1"/>
    <property type="molecule type" value="Genomic_DNA"/>
</dbReference>
<dbReference type="InterPro" id="IPR009001">
    <property type="entry name" value="Transl_elong_EF1A/Init_IF2_C"/>
</dbReference>
<dbReference type="OrthoDB" id="9803139at2"/>
<dbReference type="SUPFAM" id="SSF52540">
    <property type="entry name" value="P-loop containing nucleoside triphosphate hydrolases"/>
    <property type="match status" value="1"/>
</dbReference>
<dbReference type="InterPro" id="IPR004161">
    <property type="entry name" value="EFTu-like_2"/>
</dbReference>
<keyword evidence="4" id="KW-0547">Nucleotide-binding</keyword>
<dbReference type="InterPro" id="IPR036390">
    <property type="entry name" value="WH_DNA-bd_sf"/>
</dbReference>
<keyword evidence="10" id="KW-0251">Elongation factor</keyword>
<dbReference type="GO" id="GO:0004020">
    <property type="term" value="F:adenylylsulfate kinase activity"/>
    <property type="evidence" value="ECO:0007669"/>
    <property type="project" value="UniProtKB-EC"/>
</dbReference>
<accession>A0A2K9MEM2</accession>
<dbReference type="Pfam" id="PF00009">
    <property type="entry name" value="GTP_EFTU"/>
    <property type="match status" value="1"/>
</dbReference>
<evidence type="ECO:0000259" key="9">
    <source>
        <dbReference type="PROSITE" id="PS51722"/>
    </source>
</evidence>
<dbReference type="InterPro" id="IPR050055">
    <property type="entry name" value="EF-Tu_GTPase"/>
</dbReference>
<dbReference type="GO" id="GO:0005525">
    <property type="term" value="F:GTP binding"/>
    <property type="evidence" value="ECO:0007669"/>
    <property type="project" value="UniProtKB-KW"/>
</dbReference>
<keyword evidence="5" id="KW-0648">Protein biosynthesis</keyword>
<evidence type="ECO:0000313" key="11">
    <source>
        <dbReference type="Proteomes" id="UP000234882"/>
    </source>
</evidence>
<dbReference type="KEGG" id="paru:CYR75_06300"/>
<name>A0A2K9MEM2_9RHOB</name>
<dbReference type="Gene3D" id="2.40.30.10">
    <property type="entry name" value="Translation factors"/>
    <property type="match status" value="1"/>
</dbReference>
<evidence type="ECO:0000256" key="3">
    <source>
        <dbReference type="ARBA" id="ARBA00022490"/>
    </source>
</evidence>
<dbReference type="PANTHER" id="PTHR43721">
    <property type="entry name" value="ELONGATION FACTOR TU-RELATED"/>
    <property type="match status" value="1"/>
</dbReference>
<keyword evidence="6" id="KW-0342">GTP-binding</keyword>
<dbReference type="InterPro" id="IPR015190">
    <property type="entry name" value="Elong_fac_SelB-wing-hlx_typ-2"/>
</dbReference>
<dbReference type="SUPFAM" id="SSF50447">
    <property type="entry name" value="Translation proteins"/>
    <property type="match status" value="1"/>
</dbReference>
<dbReference type="NCBIfam" id="TIGR00475">
    <property type="entry name" value="selB"/>
    <property type="match status" value="1"/>
</dbReference>
<dbReference type="PANTHER" id="PTHR43721:SF22">
    <property type="entry name" value="ELONGATION FACTOR TU, MITOCHONDRIAL"/>
    <property type="match status" value="1"/>
</dbReference>
<dbReference type="GO" id="GO:0001514">
    <property type="term" value="P:selenocysteine incorporation"/>
    <property type="evidence" value="ECO:0007669"/>
    <property type="project" value="InterPro"/>
</dbReference>
<dbReference type="InterPro" id="IPR027417">
    <property type="entry name" value="P-loop_NTPase"/>
</dbReference>
<feature type="domain" description="Tr-type G" evidence="9">
    <location>
        <begin position="1"/>
        <end position="170"/>
    </location>
</feature>
<dbReference type="Pfam" id="PF25461">
    <property type="entry name" value="Beta-barrel_SelB"/>
    <property type="match status" value="1"/>
</dbReference>
<dbReference type="GO" id="GO:0003924">
    <property type="term" value="F:GTPase activity"/>
    <property type="evidence" value="ECO:0007669"/>
    <property type="project" value="InterPro"/>
</dbReference>
<comment type="subcellular location">
    <subcellularLocation>
        <location evidence="1">Cytoplasm</location>
    </subcellularLocation>
</comment>
<evidence type="ECO:0000313" key="10">
    <source>
        <dbReference type="EMBL" id="AUM73942.1"/>
    </source>
</evidence>
<keyword evidence="3" id="KW-0963">Cytoplasm</keyword>
<dbReference type="Pfam" id="PF09106">
    <property type="entry name" value="WHD_2nd_SelB"/>
    <property type="match status" value="1"/>
</dbReference>
<dbReference type="AlphaFoldDB" id="A0A2K9MEM2"/>
<dbReference type="Pfam" id="PF09107">
    <property type="entry name" value="WHD_3rd_SelB"/>
    <property type="match status" value="1"/>
</dbReference>
<evidence type="ECO:0000256" key="2">
    <source>
        <dbReference type="ARBA" id="ARBA00015953"/>
    </source>
</evidence>
<dbReference type="InterPro" id="IPR048931">
    <property type="entry name" value="WHD_2nd_SelB_bact"/>
</dbReference>
<comment type="function">
    <text evidence="7">Translation factor necessary for the incorporation of selenocysteine into proteins. It probably replaces EF-Tu for the insertion of selenocysteine directed by the UGA codon. SelB binds GTP and GDP.</text>
</comment>
<protein>
    <recommendedName>
        <fullName evidence="2">Selenocysteine-specific elongation factor</fullName>
    </recommendedName>
    <alternativeName>
        <fullName evidence="8">SelB translation factor</fullName>
    </alternativeName>
</protein>
<dbReference type="InterPro" id="IPR009000">
    <property type="entry name" value="Transl_B-barrel_sf"/>
</dbReference>
<dbReference type="GO" id="GO:0005737">
    <property type="term" value="C:cytoplasm"/>
    <property type="evidence" value="ECO:0007669"/>
    <property type="project" value="UniProtKB-SubCell"/>
</dbReference>
<dbReference type="Pfam" id="PF21214">
    <property type="entry name" value="WHD_2nd_SelB_bact"/>
    <property type="match status" value="1"/>
</dbReference>
<dbReference type="InterPro" id="IPR057335">
    <property type="entry name" value="Beta-barrel_SelB"/>
</dbReference>
<dbReference type="Gene3D" id="1.10.10.10">
    <property type="entry name" value="Winged helix-like DNA-binding domain superfamily/Winged helix DNA-binding domain"/>
    <property type="match status" value="3"/>
</dbReference>
<evidence type="ECO:0000256" key="6">
    <source>
        <dbReference type="ARBA" id="ARBA00023134"/>
    </source>
</evidence>
<dbReference type="InterPro" id="IPR004535">
    <property type="entry name" value="Transl_elong_SelB"/>
</dbReference>
<evidence type="ECO:0000256" key="8">
    <source>
        <dbReference type="ARBA" id="ARBA00031615"/>
    </source>
</evidence>
<dbReference type="CDD" id="cd04171">
    <property type="entry name" value="SelB"/>
    <property type="match status" value="1"/>
</dbReference>
<dbReference type="PRINTS" id="PR00315">
    <property type="entry name" value="ELONGATNFCT"/>
</dbReference>
<evidence type="ECO:0000256" key="1">
    <source>
        <dbReference type="ARBA" id="ARBA00004496"/>
    </source>
</evidence>
<dbReference type="PROSITE" id="PS51722">
    <property type="entry name" value="G_TR_2"/>
    <property type="match status" value="1"/>
</dbReference>
<evidence type="ECO:0000256" key="5">
    <source>
        <dbReference type="ARBA" id="ARBA00022917"/>
    </source>
</evidence>
<dbReference type="InterPro" id="IPR036388">
    <property type="entry name" value="WH-like_DNA-bd_sf"/>
</dbReference>
<dbReference type="InterPro" id="IPR015191">
    <property type="entry name" value="SelB_WHD4"/>
</dbReference>
<gene>
    <name evidence="10" type="primary">selB</name>
    <name evidence="10" type="ORF">CYR75_06300</name>
</gene>
<dbReference type="InterPro" id="IPR000795">
    <property type="entry name" value="T_Tr_GTP-bd_dom"/>
</dbReference>
<dbReference type="SUPFAM" id="SSF50465">
    <property type="entry name" value="EF-Tu/eEF-1alpha/eIF2-gamma C-terminal domain"/>
    <property type="match status" value="1"/>
</dbReference>
<keyword evidence="11" id="KW-1185">Reference proteome</keyword>
<organism evidence="10 11">
    <name type="scientific">Paracoccus jeotgali</name>
    <dbReference type="NCBI Taxonomy" id="2065379"/>
    <lineage>
        <taxon>Bacteria</taxon>
        <taxon>Pseudomonadati</taxon>
        <taxon>Pseudomonadota</taxon>
        <taxon>Alphaproteobacteria</taxon>
        <taxon>Rhodobacterales</taxon>
        <taxon>Paracoccaceae</taxon>
        <taxon>Paracoccus</taxon>
    </lineage>
</organism>
<dbReference type="SUPFAM" id="SSF46785">
    <property type="entry name" value="Winged helix' DNA-binding domain"/>
    <property type="match status" value="3"/>
</dbReference>
<dbReference type="Gene3D" id="3.40.50.300">
    <property type="entry name" value="P-loop containing nucleotide triphosphate hydrolases"/>
    <property type="match status" value="1"/>
</dbReference>
<reference evidence="11" key="1">
    <citation type="submission" date="2017-12" db="EMBL/GenBank/DDBJ databases">
        <title>Genomic analysis of Paracoccus sp. CBA4604.</title>
        <authorList>
            <person name="Roh S.W."/>
            <person name="Kim J.Y."/>
            <person name="Kim J.S."/>
        </authorList>
    </citation>
    <scope>NUCLEOTIDE SEQUENCE [LARGE SCALE GENOMIC DNA]</scope>
    <source>
        <strain evidence="11">CBA4604</strain>
    </source>
</reference>
<proteinExistence type="predicted"/>
<dbReference type="GO" id="GO:0003723">
    <property type="term" value="F:RNA binding"/>
    <property type="evidence" value="ECO:0007669"/>
    <property type="project" value="InterPro"/>
</dbReference>
<dbReference type="Pfam" id="PF03144">
    <property type="entry name" value="GTP_EFTU_D2"/>
    <property type="match status" value="1"/>
</dbReference>
<sequence>MIIGTAGHIDHGKTALVAALTGTDTDRLAEEKARGITIDLGFAYTDLGDGSVTGFVDVPGHERLVHTMVAGAGGIDLALIVVAADDGIMPQTQEHLAILSLLGVTRAVVAITKADLAEAPALDELRARISQRLQATPMAGAPVLAVSARSGQGIDALRDLLARQAAETAQREAGQPCRVIIDRSFSIEGAGTVVTGILRAGEVRVGDQLTVSPAGLPVRVRGVRAQNRRVDVAGPGMRVALNLAGIARDQVGRGDAVLAPELHAPTDRVDVALHWTHATPFRSGTRARLHVGSAEAEARLVPLGARLPDGAELVQMVLDRPLAVGWGDGFILRDPSASRTLGGGRLLDLRPPARRRATPERHAALRAWALPDHDGALQALLQVPPGHVDLAAFYRDRGLTAAEPGYADILGPPTNRMAFRKGLPDEMQQALTETLAAYHEANPDLQGMGREALRLSLRPRLPLPVFEALLRNAISAGRIHAEAGFVRLPGHAPQMAPADEALYARIAPELAGEARFRPPRVRDLAGGLGMAEGEVRRVLKLAARLGRVDQIARDHFFLRATTAEMAAMIRELSDAGSEGWFTAPAFRDRTQNGRKVAIEILDFFDRLGLTLRRGDLRRVNPHRAHLF</sequence>
<dbReference type="RefSeq" id="WP_101499293.1">
    <property type="nucleotide sequence ID" value="NZ_CP025583.1"/>
</dbReference>